<protein>
    <recommendedName>
        <fullName evidence="2">Glycosyltransferase 2-like domain-containing protein</fullName>
    </recommendedName>
</protein>
<dbReference type="SUPFAM" id="SSF53448">
    <property type="entry name" value="Nucleotide-diphospho-sugar transferases"/>
    <property type="match status" value="2"/>
</dbReference>
<evidence type="ECO:0000313" key="3">
    <source>
        <dbReference type="EMBL" id="AQQ59633.1"/>
    </source>
</evidence>
<dbReference type="PANTHER" id="PTHR22916:SF3">
    <property type="entry name" value="UDP-GLCNAC:BETAGAL BETA-1,3-N-ACETYLGLUCOSAMINYLTRANSFERASE-LIKE PROTEIN 1"/>
    <property type="match status" value="1"/>
</dbReference>
<reference evidence="3 4" key="1">
    <citation type="submission" date="2017-02" db="EMBL/GenBank/DDBJ databases">
        <title>Whole genome sequencing of Helicobacter bilis strain AAQJH.</title>
        <authorList>
            <person name="Conlan S."/>
            <person name="Thomas P.J."/>
            <person name="Mullikin J."/>
            <person name="Palmore T.N."/>
            <person name="Frank K.M."/>
            <person name="Segre J.A."/>
        </authorList>
    </citation>
    <scope>NUCLEOTIDE SEQUENCE [LARGE SCALE GENOMIC DNA]</scope>
    <source>
        <strain evidence="3 4">AAQJH</strain>
    </source>
</reference>
<accession>A0A1Q2LGS3</accession>
<sequence length="573" mass="66515">MQHNTTTTQSPQNKKVGVVIPIYNVAEYLRECLDSVINQTYKNLSIVLVNDGSTDNNESLNIAKEYVAKDSRFILIDKENGGLSSARNVGIAWFSEKYEAKLDSSINLESSTTYTIDSTLQYKDKVKPDLKATCHTEPLSEVSNMESNFYLDSEIDSNKDFSPMTKNNKNLNSTQNTNYNNRINSNNGGGGVTLYSYNITNENPYNIYKIYTASTHATTTQQEFSTDSKTLKSNNSQNNTDESQHKINNINHHKDSPPHNTESIHNINTTKHNINTTNNHNSTLQPQKIDYIIFLDSDDYWKPYCIEECIKHSDGVDIVWFESECFLNGEIVDCGDLHNEYGIFTSQMLTKTELIRAKRQHETAAFYLATMGFMDFHFLYNAQLYFLDNIIHEDHNFGLLLILQCNNIFALCESLYCVRLRPNSITRFDSKNPHIVPHCKHIYQAFNNARLAKQYHIASSWFLMLLELIQFLKDHPNKDNETIEQLFFPYYIQHSLKLFDFKHDPLNLIPKLPAIEPYLKKGFKYRHKLRITNPKKYNRLKLLFAGYDFIKSVERNIRKIFKLHNKACQNKQR</sequence>
<dbReference type="EMBL" id="CP019645">
    <property type="protein sequence ID" value="AQQ59633.1"/>
    <property type="molecule type" value="Genomic_DNA"/>
</dbReference>
<organism evidence="3 4">
    <name type="scientific">Helicobacter bilis</name>
    <dbReference type="NCBI Taxonomy" id="37372"/>
    <lineage>
        <taxon>Bacteria</taxon>
        <taxon>Pseudomonadati</taxon>
        <taxon>Campylobacterota</taxon>
        <taxon>Epsilonproteobacteria</taxon>
        <taxon>Campylobacterales</taxon>
        <taxon>Helicobacteraceae</taxon>
        <taxon>Helicobacter</taxon>
    </lineage>
</organism>
<dbReference type="InterPro" id="IPR001173">
    <property type="entry name" value="Glyco_trans_2-like"/>
</dbReference>
<dbReference type="Gene3D" id="3.90.550.10">
    <property type="entry name" value="Spore Coat Polysaccharide Biosynthesis Protein SpsA, Chain A"/>
    <property type="match status" value="2"/>
</dbReference>
<dbReference type="GO" id="GO:0016758">
    <property type="term" value="F:hexosyltransferase activity"/>
    <property type="evidence" value="ECO:0007669"/>
    <property type="project" value="UniProtKB-ARBA"/>
</dbReference>
<feature type="compositionally biased region" description="Polar residues" evidence="1">
    <location>
        <begin position="222"/>
        <end position="250"/>
    </location>
</feature>
<gene>
    <name evidence="3" type="ORF">XJ32_05495</name>
</gene>
<dbReference type="CDD" id="cd00761">
    <property type="entry name" value="Glyco_tranf_GTA_type"/>
    <property type="match status" value="2"/>
</dbReference>
<dbReference type="Proteomes" id="UP000188298">
    <property type="component" value="Chromosome"/>
</dbReference>
<dbReference type="AlphaFoldDB" id="A0A1Q2LGS3"/>
<feature type="domain" description="Glycosyltransferase 2-like" evidence="2">
    <location>
        <begin position="18"/>
        <end position="103"/>
    </location>
</feature>
<evidence type="ECO:0000259" key="2">
    <source>
        <dbReference type="Pfam" id="PF00535"/>
    </source>
</evidence>
<evidence type="ECO:0000313" key="4">
    <source>
        <dbReference type="Proteomes" id="UP000188298"/>
    </source>
</evidence>
<proteinExistence type="predicted"/>
<dbReference type="Pfam" id="PF00535">
    <property type="entry name" value="Glycos_transf_2"/>
    <property type="match status" value="1"/>
</dbReference>
<feature type="region of interest" description="Disordered" evidence="1">
    <location>
        <begin position="222"/>
        <end position="265"/>
    </location>
</feature>
<dbReference type="InterPro" id="IPR029044">
    <property type="entry name" value="Nucleotide-diphossugar_trans"/>
</dbReference>
<dbReference type="KEGG" id="hbl:XJ32_05495"/>
<name>A0A1Q2LGS3_9HELI</name>
<dbReference type="PANTHER" id="PTHR22916">
    <property type="entry name" value="GLYCOSYLTRANSFERASE"/>
    <property type="match status" value="1"/>
</dbReference>
<evidence type="ECO:0000256" key="1">
    <source>
        <dbReference type="SAM" id="MobiDB-lite"/>
    </source>
</evidence>